<keyword evidence="3" id="KW-1185">Reference proteome</keyword>
<dbReference type="RefSeq" id="WP_003862025.1">
    <property type="nucleotide sequence ID" value="NZ_CP011309.1"/>
</dbReference>
<accession>A0A0F6WQY5</accession>
<reference evidence="2 3" key="1">
    <citation type="submission" date="2015-04" db="EMBL/GenBank/DDBJ databases">
        <title>Complete Genome Sequence of Brevibacterium flavum ATCC 15168.</title>
        <authorList>
            <person name="Ahn J."/>
            <person name="Park G."/>
            <person name="Jeon W."/>
            <person name="Jang Y."/>
            <person name="Jang M."/>
            <person name="Lee H."/>
            <person name="Lee H."/>
        </authorList>
    </citation>
    <scope>NUCLEOTIDE SEQUENCE [LARGE SCALE GENOMIC DNA]</scope>
    <source>
        <strain evidence="2 3">ATCC 15168</strain>
    </source>
</reference>
<organism evidence="2 3">
    <name type="scientific">[Brevibacterium] flavum</name>
    <dbReference type="NCBI Taxonomy" id="92706"/>
    <lineage>
        <taxon>Bacteria</taxon>
        <taxon>Bacillati</taxon>
        <taxon>Actinomycetota</taxon>
        <taxon>Actinomycetes</taxon>
        <taxon>Mycobacteriales</taxon>
        <taxon>Corynebacteriaceae</taxon>
        <taxon>Corynebacterium</taxon>
    </lineage>
</organism>
<evidence type="ECO:0000313" key="2">
    <source>
        <dbReference type="EMBL" id="AKF27913.1"/>
    </source>
</evidence>
<dbReference type="Proteomes" id="UP000034037">
    <property type="component" value="Chromosome"/>
</dbReference>
<name>A0A0F6WQY5_9CORY</name>
<feature type="transmembrane region" description="Helical" evidence="1">
    <location>
        <begin position="21"/>
        <end position="40"/>
    </location>
</feature>
<proteinExistence type="predicted"/>
<keyword evidence="1" id="KW-0812">Transmembrane</keyword>
<dbReference type="PATRIC" id="fig|92706.3.peg.2159"/>
<gene>
    <name evidence="2" type="ORF">YH66_10290</name>
</gene>
<keyword evidence="1" id="KW-0472">Membrane</keyword>
<dbReference type="GeneID" id="1020075"/>
<feature type="transmembrane region" description="Helical" evidence="1">
    <location>
        <begin position="46"/>
        <end position="64"/>
    </location>
</feature>
<sequence length="77" mass="8599">MSMQPYPRNPIEKRKQEVRKNSRNAVVSVGGGIVGGAALWLVFGSAFFMGLGLIIAVVGGFYYYNKVQKIINEKDRY</sequence>
<dbReference type="EMBL" id="CP011309">
    <property type="protein sequence ID" value="AKF27913.1"/>
    <property type="molecule type" value="Genomic_DNA"/>
</dbReference>
<dbReference type="HOGENOM" id="CLU_193596_0_0_11"/>
<keyword evidence="1" id="KW-1133">Transmembrane helix</keyword>
<protein>
    <recommendedName>
        <fullName evidence="4">Secreted protein</fullName>
    </recommendedName>
</protein>
<evidence type="ECO:0000256" key="1">
    <source>
        <dbReference type="SAM" id="Phobius"/>
    </source>
</evidence>
<evidence type="ECO:0008006" key="4">
    <source>
        <dbReference type="Google" id="ProtNLM"/>
    </source>
</evidence>
<dbReference type="AlphaFoldDB" id="A0A0F6WQY5"/>
<evidence type="ECO:0000313" key="3">
    <source>
        <dbReference type="Proteomes" id="UP000034037"/>
    </source>
</evidence>